<name>A0A4C1UQ31_EUMVA</name>
<evidence type="ECO:0000313" key="3">
    <source>
        <dbReference type="Proteomes" id="UP000299102"/>
    </source>
</evidence>
<comment type="caution">
    <text evidence="2">The sequence shown here is derived from an EMBL/GenBank/DDBJ whole genome shotgun (WGS) entry which is preliminary data.</text>
</comment>
<dbReference type="EMBL" id="BGZK01000208">
    <property type="protein sequence ID" value="GBP28535.1"/>
    <property type="molecule type" value="Genomic_DNA"/>
</dbReference>
<feature type="region of interest" description="Disordered" evidence="1">
    <location>
        <begin position="60"/>
        <end position="84"/>
    </location>
</feature>
<sequence length="109" mass="11915">MISAAHGKSQSQRNHQCVANLLGRNRISNVGRIGLMEMGQRQIGHRNSYSLKDSTLISLPGRRWRRTPTSRHIAPPPSFLAAGPGPLSQRAVHYALNDVIAGRHTGITS</sequence>
<dbReference type="Proteomes" id="UP000299102">
    <property type="component" value="Unassembled WGS sequence"/>
</dbReference>
<evidence type="ECO:0000313" key="2">
    <source>
        <dbReference type="EMBL" id="GBP28535.1"/>
    </source>
</evidence>
<accession>A0A4C1UQ31</accession>
<dbReference type="AlphaFoldDB" id="A0A4C1UQ31"/>
<evidence type="ECO:0000256" key="1">
    <source>
        <dbReference type="SAM" id="MobiDB-lite"/>
    </source>
</evidence>
<organism evidence="2 3">
    <name type="scientific">Eumeta variegata</name>
    <name type="common">Bagworm moth</name>
    <name type="synonym">Eumeta japonica</name>
    <dbReference type="NCBI Taxonomy" id="151549"/>
    <lineage>
        <taxon>Eukaryota</taxon>
        <taxon>Metazoa</taxon>
        <taxon>Ecdysozoa</taxon>
        <taxon>Arthropoda</taxon>
        <taxon>Hexapoda</taxon>
        <taxon>Insecta</taxon>
        <taxon>Pterygota</taxon>
        <taxon>Neoptera</taxon>
        <taxon>Endopterygota</taxon>
        <taxon>Lepidoptera</taxon>
        <taxon>Glossata</taxon>
        <taxon>Ditrysia</taxon>
        <taxon>Tineoidea</taxon>
        <taxon>Psychidae</taxon>
        <taxon>Oiketicinae</taxon>
        <taxon>Eumeta</taxon>
    </lineage>
</organism>
<reference evidence="2 3" key="1">
    <citation type="journal article" date="2019" name="Commun. Biol.">
        <title>The bagworm genome reveals a unique fibroin gene that provides high tensile strength.</title>
        <authorList>
            <person name="Kono N."/>
            <person name="Nakamura H."/>
            <person name="Ohtoshi R."/>
            <person name="Tomita M."/>
            <person name="Numata K."/>
            <person name="Arakawa K."/>
        </authorList>
    </citation>
    <scope>NUCLEOTIDE SEQUENCE [LARGE SCALE GENOMIC DNA]</scope>
</reference>
<gene>
    <name evidence="2" type="ORF">EVAR_23000_1</name>
</gene>
<protein>
    <submittedName>
        <fullName evidence="2">Uncharacterized protein</fullName>
    </submittedName>
</protein>
<proteinExistence type="predicted"/>
<keyword evidence="3" id="KW-1185">Reference proteome</keyword>